<evidence type="ECO:0000256" key="3">
    <source>
        <dbReference type="ARBA" id="ARBA00022729"/>
    </source>
</evidence>
<dbReference type="PROSITE" id="PS00136">
    <property type="entry name" value="SUBTILASE_ASP"/>
    <property type="match status" value="1"/>
</dbReference>
<gene>
    <name evidence="10" type="ORF">ACFO0S_04155</name>
</gene>
<dbReference type="Gene3D" id="3.40.50.200">
    <property type="entry name" value="Peptidase S8/S53 domain"/>
    <property type="match status" value="1"/>
</dbReference>
<dbReference type="InterPro" id="IPR015500">
    <property type="entry name" value="Peptidase_S8_subtilisin-rel"/>
</dbReference>
<dbReference type="InterPro" id="IPR034216">
    <property type="entry name" value="C5a_Peptidase"/>
</dbReference>
<dbReference type="PRINTS" id="PR00723">
    <property type="entry name" value="SUBTILISIN"/>
</dbReference>
<keyword evidence="3" id="KW-0732">Signal</keyword>
<dbReference type="InterPro" id="IPR023828">
    <property type="entry name" value="Peptidase_S8_Ser-AS"/>
</dbReference>
<evidence type="ECO:0000256" key="8">
    <source>
        <dbReference type="SAM" id="Coils"/>
    </source>
</evidence>
<evidence type="ECO:0000256" key="7">
    <source>
        <dbReference type="RuleBase" id="RU003355"/>
    </source>
</evidence>
<keyword evidence="4 6" id="KW-0378">Hydrolase</keyword>
<proteinExistence type="inferred from homology"/>
<feature type="active site" description="Charge relay system" evidence="6">
    <location>
        <position position="426"/>
    </location>
</feature>
<dbReference type="InterPro" id="IPR036852">
    <property type="entry name" value="Peptidase_S8/S53_dom_sf"/>
</dbReference>
<dbReference type="PANTHER" id="PTHR43806">
    <property type="entry name" value="PEPTIDASE S8"/>
    <property type="match status" value="1"/>
</dbReference>
<dbReference type="InterPro" id="IPR050131">
    <property type="entry name" value="Peptidase_S8_subtilisin-like"/>
</dbReference>
<dbReference type="InterPro" id="IPR000209">
    <property type="entry name" value="Peptidase_S8/S53_dom"/>
</dbReference>
<reference evidence="11" key="1">
    <citation type="journal article" date="2019" name="Int. J. Syst. Evol. Microbiol.">
        <title>The Global Catalogue of Microorganisms (GCM) 10K type strain sequencing project: providing services to taxonomists for standard genome sequencing and annotation.</title>
        <authorList>
            <consortium name="The Broad Institute Genomics Platform"/>
            <consortium name="The Broad Institute Genome Sequencing Center for Infectious Disease"/>
            <person name="Wu L."/>
            <person name="Ma J."/>
        </authorList>
    </citation>
    <scope>NUCLEOTIDE SEQUENCE [LARGE SCALE GENOMIC DNA]</scope>
    <source>
        <strain evidence="11">CCUG 50353</strain>
    </source>
</reference>
<dbReference type="Proteomes" id="UP001595733">
    <property type="component" value="Unassembled WGS sequence"/>
</dbReference>
<keyword evidence="8" id="KW-0175">Coiled coil</keyword>
<evidence type="ECO:0000256" key="4">
    <source>
        <dbReference type="ARBA" id="ARBA00022801"/>
    </source>
</evidence>
<dbReference type="PROSITE" id="PS00137">
    <property type="entry name" value="SUBTILASE_HIS"/>
    <property type="match status" value="1"/>
</dbReference>
<accession>A0ABV8UUZ2</accession>
<dbReference type="InterPro" id="IPR023827">
    <property type="entry name" value="Peptidase_S8_Asp-AS"/>
</dbReference>
<dbReference type="CDD" id="cd07475">
    <property type="entry name" value="Peptidases_S8_C5a_Peptidase"/>
    <property type="match status" value="1"/>
</dbReference>
<feature type="coiled-coil region" evidence="8">
    <location>
        <begin position="61"/>
        <end position="88"/>
    </location>
</feature>
<evidence type="ECO:0000256" key="6">
    <source>
        <dbReference type="PROSITE-ProRule" id="PRU01240"/>
    </source>
</evidence>
<dbReference type="PROSITE" id="PS00138">
    <property type="entry name" value="SUBTILASE_SER"/>
    <property type="match status" value="1"/>
</dbReference>
<organism evidence="10 11">
    <name type="scientific">Chryseomicrobium palamuruense</name>
    <dbReference type="NCBI Taxonomy" id="682973"/>
    <lineage>
        <taxon>Bacteria</taxon>
        <taxon>Bacillati</taxon>
        <taxon>Bacillota</taxon>
        <taxon>Bacilli</taxon>
        <taxon>Bacillales</taxon>
        <taxon>Caryophanaceae</taxon>
        <taxon>Chryseomicrobium</taxon>
    </lineage>
</organism>
<feature type="active site" description="Charge relay system" evidence="6">
    <location>
        <position position="166"/>
    </location>
</feature>
<feature type="active site" description="Charge relay system" evidence="6">
    <location>
        <position position="233"/>
    </location>
</feature>
<dbReference type="Pfam" id="PF00082">
    <property type="entry name" value="Peptidase_S8"/>
    <property type="match status" value="1"/>
</dbReference>
<dbReference type="InterPro" id="IPR010259">
    <property type="entry name" value="S8pro/Inhibitor_I9"/>
</dbReference>
<feature type="domain" description="SLH" evidence="9">
    <location>
        <begin position="1033"/>
        <end position="1092"/>
    </location>
</feature>
<dbReference type="Pfam" id="PF00395">
    <property type="entry name" value="SLH"/>
    <property type="match status" value="3"/>
</dbReference>
<dbReference type="Gene3D" id="2.60.40.4070">
    <property type="match status" value="1"/>
</dbReference>
<protein>
    <submittedName>
        <fullName evidence="10">S8 family serine peptidase</fullName>
    </submittedName>
</protein>
<dbReference type="PANTHER" id="PTHR43806:SF11">
    <property type="entry name" value="CEREVISIN-RELATED"/>
    <property type="match status" value="1"/>
</dbReference>
<dbReference type="InterPro" id="IPR001119">
    <property type="entry name" value="SLH_dom"/>
</dbReference>
<sequence>MRKKVIYLLLIMLTGNLGIPVFTYATEASSKEPVRVIVQLAEESLIERLSQNGESLDEKTVQEVNQLIDEIDRNKEEVEKEIMNEVDSAEIEESFSVVLNGFALMVNASDIDELSDMAEVKAIYPSTVISRPAASPQLVSSKELIAAPSAGSSASKGEGVVVAVIDTGIDYTHKDFVLSSPSAAKLSQSSVEQSVLNQRVAPGRYFTAKVPFGYNYMDRNTEVRDLAPNASMHGMHVAGIIGANGAEGFGGLRGMAPETQLLAMKVFSNSANSNYTYSDIYIKAMDDAVRLGADVINMSIGDTAAFSATNGPEYQAIERARESGAVVTISAGNSALYGEGKVDILASNPDYGMVSSPAIAENSLAVASFENSRINNQPNPNAAKMSDFSSWGLGANLDLKPEVTAPGGGIVSTINNNQYAIMSGTSMAAPHVTGAAAILVSKAAALGVTGRDRTNYIEALLMNSSRPVKNVGNQFESPRRQGAGLIHISNALQSQVTVVEKNNKKGKLNLGEMNVGVVSKEVTITNHGPSTLQFTLSSSFQTDSVRNLNGRKVAVPTEPVQLSNQQVAMVSGSQLTVGPNESVSFPVSIEIKDVSTVKAQLPNGFYLDGFLQFTSPTHVPLTIPISGFVGDWDQAPVFDQDYFESESLWKKQGLKNDYGQMVQPKEYLLSPNNDGLYERISPVYSLLRNAKRLEFSIVDASGNRVVLLNSRSNVVKHYSSTNSFTDLTAAAWDGRRQGAPVPDGTYYYQMKALIDYTGAEWQVKEYPLIVDTTAPATTLSYDFNQQLLTVATVERGAGVAEYSVYKNGGLIAAQSNLAKIPISTMAGDVLRVETRDKAGNRSSVELVVKEPIADVVAQPTPTPTPTPNPNPENKIVSVEDIAEQLKNQQTVELTAEKELLIEKEVFEEVFNKKSTLELTFAKGTVLFDTKTLGELSRMKQGLLKITVSEIALSKGTQEVAISFYMSDGTSETELQPFESAIHVKLPLLVDITNSTKTALYLLEGDRQIYQGGKIENGILDASIYGSGTYGVIEKDITFEDTNKHWAKMQIETLASRSIIQGKSEKEFMTNASITRAEFAVLLTRALNLPTQGYRGIFNDVPASKSWAYRGVEAAYQAGIVNGITNDQFNPDARITRQEIATMIMRAVRYQDESKINNLNVQHQFTDVRTISSFAKESVKQANSLGIIQGRAGNMFDPKANATRAEAAVMLYRSLLVLDEF</sequence>
<dbReference type="PROSITE" id="PS51892">
    <property type="entry name" value="SUBTILASE"/>
    <property type="match status" value="1"/>
</dbReference>
<feature type="domain" description="SLH" evidence="9">
    <location>
        <begin position="1094"/>
        <end position="1157"/>
    </location>
</feature>
<keyword evidence="2 6" id="KW-0645">Protease</keyword>
<evidence type="ECO:0000256" key="5">
    <source>
        <dbReference type="ARBA" id="ARBA00022825"/>
    </source>
</evidence>
<feature type="domain" description="SLH" evidence="9">
    <location>
        <begin position="1161"/>
        <end position="1220"/>
    </location>
</feature>
<dbReference type="Pfam" id="PF06280">
    <property type="entry name" value="fn3_5"/>
    <property type="match status" value="1"/>
</dbReference>
<evidence type="ECO:0000313" key="11">
    <source>
        <dbReference type="Proteomes" id="UP001595733"/>
    </source>
</evidence>
<dbReference type="Pfam" id="PF05922">
    <property type="entry name" value="Inhibitor_I9"/>
    <property type="match status" value="1"/>
</dbReference>
<dbReference type="InterPro" id="IPR010435">
    <property type="entry name" value="C5a/SBT2-like_Fn3"/>
</dbReference>
<evidence type="ECO:0000313" key="10">
    <source>
        <dbReference type="EMBL" id="MFC4354265.1"/>
    </source>
</evidence>
<comment type="similarity">
    <text evidence="1 6 7">Belongs to the peptidase S8 family.</text>
</comment>
<dbReference type="SUPFAM" id="SSF52743">
    <property type="entry name" value="Subtilisin-like"/>
    <property type="match status" value="1"/>
</dbReference>
<dbReference type="InterPro" id="IPR022398">
    <property type="entry name" value="Peptidase_S8_His-AS"/>
</dbReference>
<dbReference type="PROSITE" id="PS51272">
    <property type="entry name" value="SLH"/>
    <property type="match status" value="3"/>
</dbReference>
<comment type="caution">
    <text evidence="10">The sequence shown here is derived from an EMBL/GenBank/DDBJ whole genome shotgun (WGS) entry which is preliminary data.</text>
</comment>
<evidence type="ECO:0000259" key="9">
    <source>
        <dbReference type="PROSITE" id="PS51272"/>
    </source>
</evidence>
<keyword evidence="11" id="KW-1185">Reference proteome</keyword>
<name>A0ABV8UUZ2_9BACL</name>
<keyword evidence="5 6" id="KW-0720">Serine protease</keyword>
<evidence type="ECO:0000256" key="2">
    <source>
        <dbReference type="ARBA" id="ARBA00022670"/>
    </source>
</evidence>
<dbReference type="EMBL" id="JBHSEF010000010">
    <property type="protein sequence ID" value="MFC4354265.1"/>
    <property type="molecule type" value="Genomic_DNA"/>
</dbReference>
<evidence type="ECO:0000256" key="1">
    <source>
        <dbReference type="ARBA" id="ARBA00011073"/>
    </source>
</evidence>
<dbReference type="RefSeq" id="WP_378140515.1">
    <property type="nucleotide sequence ID" value="NZ_JBHSEF010000010.1"/>
</dbReference>
<dbReference type="Gene3D" id="2.60.40.1710">
    <property type="entry name" value="Subtilisin-like superfamily"/>
    <property type="match status" value="1"/>
</dbReference>